<evidence type="ECO:0000313" key="5">
    <source>
        <dbReference type="Proteomes" id="UP001527099"/>
    </source>
</evidence>
<organism evidence="4 5">
    <name type="scientific">Paenibacillus alginolyticus</name>
    <dbReference type="NCBI Taxonomy" id="59839"/>
    <lineage>
        <taxon>Bacteria</taxon>
        <taxon>Bacillati</taxon>
        <taxon>Bacillota</taxon>
        <taxon>Bacilli</taxon>
        <taxon>Bacillales</taxon>
        <taxon>Paenibacillaceae</taxon>
        <taxon>Paenibacillus</taxon>
    </lineage>
</organism>
<name>A0ABT4GE49_9BACL</name>
<dbReference type="NCBIfam" id="TIGR00377">
    <property type="entry name" value="ant_ant_sig"/>
    <property type="match status" value="1"/>
</dbReference>
<dbReference type="RefSeq" id="WP_268616151.1">
    <property type="nucleotide sequence ID" value="NZ_JAMDMX010000048.1"/>
</dbReference>
<dbReference type="PROSITE" id="PS50801">
    <property type="entry name" value="STAS"/>
    <property type="match status" value="1"/>
</dbReference>
<protein>
    <recommendedName>
        <fullName evidence="2">Anti-sigma factor antagonist</fullName>
    </recommendedName>
</protein>
<dbReference type="Pfam" id="PF01740">
    <property type="entry name" value="STAS"/>
    <property type="match status" value="1"/>
</dbReference>
<evidence type="ECO:0000256" key="1">
    <source>
        <dbReference type="ARBA" id="ARBA00009013"/>
    </source>
</evidence>
<accession>A0ABT4GE49</accession>
<dbReference type="SUPFAM" id="SSF52091">
    <property type="entry name" value="SpoIIaa-like"/>
    <property type="match status" value="1"/>
</dbReference>
<dbReference type="Gene3D" id="3.30.750.24">
    <property type="entry name" value="STAS domain"/>
    <property type="match status" value="1"/>
</dbReference>
<dbReference type="Proteomes" id="UP001527099">
    <property type="component" value="Unassembled WGS sequence"/>
</dbReference>
<proteinExistence type="inferred from homology"/>
<dbReference type="CDD" id="cd07043">
    <property type="entry name" value="STAS_anti-anti-sigma_factors"/>
    <property type="match status" value="1"/>
</dbReference>
<comment type="similarity">
    <text evidence="1 2">Belongs to the anti-sigma-factor antagonist family.</text>
</comment>
<feature type="domain" description="STAS" evidence="3">
    <location>
        <begin position="1"/>
        <end position="101"/>
    </location>
</feature>
<evidence type="ECO:0000259" key="3">
    <source>
        <dbReference type="PROSITE" id="PS50801"/>
    </source>
</evidence>
<evidence type="ECO:0000313" key="4">
    <source>
        <dbReference type="EMBL" id="MCY9694468.1"/>
    </source>
</evidence>
<dbReference type="InterPro" id="IPR003658">
    <property type="entry name" value="Anti-sigma_ant"/>
</dbReference>
<gene>
    <name evidence="4" type="ORF">M5X19_16370</name>
</gene>
<sequence length="101" mass="11305">MFLDVRVFDGQVNVTPRGKIHVDEATIIREKLFPYLDKGCKQFVFHLCHVDYIDSSGLGVLVALQKKAHLSGGGVVIQGLQGDVKELFELTRLTSVFEIYP</sequence>
<dbReference type="PANTHER" id="PTHR33495:SF2">
    <property type="entry name" value="ANTI-SIGMA FACTOR ANTAGONIST TM_1081-RELATED"/>
    <property type="match status" value="1"/>
</dbReference>
<evidence type="ECO:0000256" key="2">
    <source>
        <dbReference type="RuleBase" id="RU003749"/>
    </source>
</evidence>
<reference evidence="4 5" key="1">
    <citation type="submission" date="2022-05" db="EMBL/GenBank/DDBJ databases">
        <title>Genome Sequencing of Bee-Associated Microbes.</title>
        <authorList>
            <person name="Dunlap C."/>
        </authorList>
    </citation>
    <scope>NUCLEOTIDE SEQUENCE [LARGE SCALE GENOMIC DNA]</scope>
    <source>
        <strain evidence="4 5">NRRL B-14421</strain>
    </source>
</reference>
<dbReference type="PANTHER" id="PTHR33495">
    <property type="entry name" value="ANTI-SIGMA FACTOR ANTAGONIST TM_1081-RELATED-RELATED"/>
    <property type="match status" value="1"/>
</dbReference>
<dbReference type="InterPro" id="IPR036513">
    <property type="entry name" value="STAS_dom_sf"/>
</dbReference>
<keyword evidence="5" id="KW-1185">Reference proteome</keyword>
<comment type="caution">
    <text evidence="4">The sequence shown here is derived from an EMBL/GenBank/DDBJ whole genome shotgun (WGS) entry which is preliminary data.</text>
</comment>
<dbReference type="InterPro" id="IPR002645">
    <property type="entry name" value="STAS_dom"/>
</dbReference>
<dbReference type="EMBL" id="JAMDMX010000048">
    <property type="protein sequence ID" value="MCY9694468.1"/>
    <property type="molecule type" value="Genomic_DNA"/>
</dbReference>